<evidence type="ECO:0008006" key="3">
    <source>
        <dbReference type="Google" id="ProtNLM"/>
    </source>
</evidence>
<dbReference type="SUPFAM" id="SSF55729">
    <property type="entry name" value="Acyl-CoA N-acyltransferases (Nat)"/>
    <property type="match status" value="1"/>
</dbReference>
<dbReference type="Gene3D" id="3.40.630.30">
    <property type="match status" value="1"/>
</dbReference>
<evidence type="ECO:0000313" key="1">
    <source>
        <dbReference type="EMBL" id="KAJ5740226.1"/>
    </source>
</evidence>
<proteinExistence type="predicted"/>
<sequence>MDPNEPEEIRQVGALMAETFLLREPVSHALATSNPKFPAALRAYSQAFSEACAVSGLTPIAKAADGAVVGLIMAEHWDSTKEPGPPAAGDGAVRCNGSGALGDYKESKVVELTMGTVRPDFEGAGLADRLVFLALLNAYQHGYDQVMTKSTSNSRLSLKRAGFVMIAELSYQEYEYQGERPFQSIEYPLIIQLLWGDILSLADTYQGPAWRLQ</sequence>
<protein>
    <recommendedName>
        <fullName evidence="3">N-acetyltransferase domain-containing protein</fullName>
    </recommendedName>
</protein>
<name>A0AAD6HW99_9EURO</name>
<evidence type="ECO:0000313" key="2">
    <source>
        <dbReference type="Proteomes" id="UP001215712"/>
    </source>
</evidence>
<comment type="caution">
    <text evidence="1">The sequence shown here is derived from an EMBL/GenBank/DDBJ whole genome shotgun (WGS) entry which is preliminary data.</text>
</comment>
<gene>
    <name evidence="1" type="ORF">N7493_000098</name>
</gene>
<keyword evidence="2" id="KW-1185">Reference proteome</keyword>
<accession>A0AAD6HW99</accession>
<dbReference type="InterPro" id="IPR016181">
    <property type="entry name" value="Acyl_CoA_acyltransferase"/>
</dbReference>
<reference evidence="1" key="2">
    <citation type="submission" date="2023-01" db="EMBL/GenBank/DDBJ databases">
        <authorList>
            <person name="Petersen C."/>
        </authorList>
    </citation>
    <scope>NUCLEOTIDE SEQUENCE</scope>
    <source>
        <strain evidence="1">IBT 17514</strain>
    </source>
</reference>
<organism evidence="1 2">
    <name type="scientific">Penicillium malachiteum</name>
    <dbReference type="NCBI Taxonomy" id="1324776"/>
    <lineage>
        <taxon>Eukaryota</taxon>
        <taxon>Fungi</taxon>
        <taxon>Dikarya</taxon>
        <taxon>Ascomycota</taxon>
        <taxon>Pezizomycotina</taxon>
        <taxon>Eurotiomycetes</taxon>
        <taxon>Eurotiomycetidae</taxon>
        <taxon>Eurotiales</taxon>
        <taxon>Aspergillaceae</taxon>
        <taxon>Penicillium</taxon>
    </lineage>
</organism>
<dbReference type="Proteomes" id="UP001215712">
    <property type="component" value="Unassembled WGS sequence"/>
</dbReference>
<dbReference type="EMBL" id="JAQJAN010000001">
    <property type="protein sequence ID" value="KAJ5740226.1"/>
    <property type="molecule type" value="Genomic_DNA"/>
</dbReference>
<reference evidence="1" key="1">
    <citation type="journal article" date="2023" name="IMA Fungus">
        <title>Comparative genomic study of the Penicillium genus elucidates a diverse pangenome and 15 lateral gene transfer events.</title>
        <authorList>
            <person name="Petersen C."/>
            <person name="Sorensen T."/>
            <person name="Nielsen M.R."/>
            <person name="Sondergaard T.E."/>
            <person name="Sorensen J.L."/>
            <person name="Fitzpatrick D.A."/>
            <person name="Frisvad J.C."/>
            <person name="Nielsen K.L."/>
        </authorList>
    </citation>
    <scope>NUCLEOTIDE SEQUENCE</scope>
    <source>
        <strain evidence="1">IBT 17514</strain>
    </source>
</reference>
<dbReference type="AlphaFoldDB" id="A0AAD6HW99"/>